<protein>
    <submittedName>
        <fullName evidence="1">DUF5788 family protein</fullName>
    </submittedName>
</protein>
<dbReference type="EMBL" id="CP133594">
    <property type="protein sequence ID" value="WMW22021.1"/>
    <property type="molecule type" value="Genomic_DNA"/>
</dbReference>
<evidence type="ECO:0000313" key="1">
    <source>
        <dbReference type="EMBL" id="WMW22021.1"/>
    </source>
</evidence>
<dbReference type="RefSeq" id="WP_309307814.1">
    <property type="nucleotide sequence ID" value="NZ_CP133594.1"/>
</dbReference>
<name>A0AA51YGG4_9EURY</name>
<keyword evidence="2" id="KW-1185">Reference proteome</keyword>
<evidence type="ECO:0000313" key="2">
    <source>
        <dbReference type="Proteomes" id="UP001183006"/>
    </source>
</evidence>
<dbReference type="Proteomes" id="UP001183006">
    <property type="component" value="Chromosome"/>
</dbReference>
<dbReference type="AlphaFoldDB" id="A0AA51YGG4"/>
<sequence>MPESAKDNMISEWERKQLLAALHARLFWVGEEVPYSVEIKGEKCKPHDLVWDLINKDTLSDDDVRHIDTYISYIREKEKEDELKLATSKLTRKDAKALFNETAGLLRAIMDLREIEDGTAKEKEQEFRDTFSRERVDEARRWLQFLKDSGTLE</sequence>
<reference evidence="1" key="1">
    <citation type="submission" date="2023-08" db="EMBL/GenBank/DDBJ databases">
        <title>Methanolobus mangrovi sp. nov. and Methanolobus sediminis sp. nov, two novel methylotrophic methanogens isolated from mangrove sediments in China.</title>
        <authorList>
            <person name="Zhou J."/>
        </authorList>
    </citation>
    <scope>NUCLEOTIDE SEQUENCE</scope>
    <source>
        <strain evidence="1">FTZ2</strain>
    </source>
</reference>
<dbReference type="InterPro" id="IPR043900">
    <property type="entry name" value="DUF5788"/>
</dbReference>
<organism evidence="1 2">
    <name type="scientific">Methanolobus mangrovi</name>
    <dbReference type="NCBI Taxonomy" id="3072977"/>
    <lineage>
        <taxon>Archaea</taxon>
        <taxon>Methanobacteriati</taxon>
        <taxon>Methanobacteriota</taxon>
        <taxon>Stenosarchaea group</taxon>
        <taxon>Methanomicrobia</taxon>
        <taxon>Methanosarcinales</taxon>
        <taxon>Methanosarcinaceae</taxon>
        <taxon>Methanolobus</taxon>
    </lineage>
</organism>
<accession>A0AA51YGG4</accession>
<proteinExistence type="predicted"/>
<dbReference type="Pfam" id="PF19101">
    <property type="entry name" value="DUF5788"/>
    <property type="match status" value="1"/>
</dbReference>
<dbReference type="GeneID" id="84230815"/>
<dbReference type="KEGG" id="mmav:RE476_11700"/>
<gene>
    <name evidence="1" type="ORF">RE476_11700</name>
</gene>